<dbReference type="SUPFAM" id="SSF53850">
    <property type="entry name" value="Periplasmic binding protein-like II"/>
    <property type="match status" value="1"/>
</dbReference>
<feature type="domain" description="HTH lysR-type" evidence="5">
    <location>
        <begin position="7"/>
        <end position="64"/>
    </location>
</feature>
<evidence type="ECO:0000256" key="1">
    <source>
        <dbReference type="ARBA" id="ARBA00009437"/>
    </source>
</evidence>
<reference evidence="6 7" key="1">
    <citation type="submission" date="2018-06" db="EMBL/GenBank/DDBJ databases">
        <authorList>
            <consortium name="Pathogen Informatics"/>
            <person name="Doyle S."/>
        </authorList>
    </citation>
    <scope>NUCLEOTIDE SEQUENCE [LARGE SCALE GENOMIC DNA]</scope>
    <source>
        <strain evidence="6 7">NCTC9601</strain>
    </source>
</reference>
<protein>
    <submittedName>
        <fullName evidence="6">Transcriptional regulator GbuR</fullName>
    </submittedName>
</protein>
<evidence type="ECO:0000313" key="6">
    <source>
        <dbReference type="EMBL" id="SPX54462.1"/>
    </source>
</evidence>
<dbReference type="Proteomes" id="UP000251123">
    <property type="component" value="Unassembled WGS sequence"/>
</dbReference>
<evidence type="ECO:0000256" key="2">
    <source>
        <dbReference type="ARBA" id="ARBA00023015"/>
    </source>
</evidence>
<evidence type="ECO:0000256" key="3">
    <source>
        <dbReference type="ARBA" id="ARBA00023125"/>
    </source>
</evidence>
<dbReference type="PROSITE" id="PS50931">
    <property type="entry name" value="HTH_LYSR"/>
    <property type="match status" value="1"/>
</dbReference>
<dbReference type="Gene3D" id="3.40.190.10">
    <property type="entry name" value="Periplasmic binding protein-like II"/>
    <property type="match status" value="1"/>
</dbReference>
<evidence type="ECO:0000313" key="7">
    <source>
        <dbReference type="Proteomes" id="UP000251123"/>
    </source>
</evidence>
<keyword evidence="2" id="KW-0805">Transcription regulation</keyword>
<dbReference type="EMBL" id="UASN01000016">
    <property type="protein sequence ID" value="SPX54462.1"/>
    <property type="molecule type" value="Genomic_DNA"/>
</dbReference>
<organism evidence="6 7">
    <name type="scientific">Klebsiella pneumoniae</name>
    <dbReference type="NCBI Taxonomy" id="573"/>
    <lineage>
        <taxon>Bacteria</taxon>
        <taxon>Pseudomonadati</taxon>
        <taxon>Pseudomonadota</taxon>
        <taxon>Gammaproteobacteria</taxon>
        <taxon>Enterobacterales</taxon>
        <taxon>Enterobacteriaceae</taxon>
        <taxon>Klebsiella/Raoultella group</taxon>
        <taxon>Klebsiella</taxon>
        <taxon>Klebsiella pneumoniae complex</taxon>
    </lineage>
</organism>
<dbReference type="AlphaFoldDB" id="A0A2X1QDB9"/>
<evidence type="ECO:0000256" key="4">
    <source>
        <dbReference type="ARBA" id="ARBA00023163"/>
    </source>
</evidence>
<name>A0A2X1QDB9_KLEPN</name>
<dbReference type="PANTHER" id="PTHR30126">
    <property type="entry name" value="HTH-TYPE TRANSCRIPTIONAL REGULATOR"/>
    <property type="match status" value="1"/>
</dbReference>
<dbReference type="GO" id="GO:0000976">
    <property type="term" value="F:transcription cis-regulatory region binding"/>
    <property type="evidence" value="ECO:0007669"/>
    <property type="project" value="TreeGrafter"/>
</dbReference>
<keyword evidence="4" id="KW-0804">Transcription</keyword>
<dbReference type="Gene3D" id="1.10.10.10">
    <property type="entry name" value="Winged helix-like DNA-binding domain superfamily/Winged helix DNA-binding domain"/>
    <property type="match status" value="1"/>
</dbReference>
<proteinExistence type="inferred from homology"/>
<dbReference type="PANTHER" id="PTHR30126:SF98">
    <property type="entry name" value="HTH-TYPE TRANSCRIPTIONAL ACTIVATOR BAUR"/>
    <property type="match status" value="1"/>
</dbReference>
<dbReference type="InterPro" id="IPR036388">
    <property type="entry name" value="WH-like_DNA-bd_sf"/>
</dbReference>
<dbReference type="FunFam" id="1.10.10.10:FF:000001">
    <property type="entry name" value="LysR family transcriptional regulator"/>
    <property type="match status" value="1"/>
</dbReference>
<dbReference type="SUPFAM" id="SSF46785">
    <property type="entry name" value="Winged helix' DNA-binding domain"/>
    <property type="match status" value="1"/>
</dbReference>
<keyword evidence="3" id="KW-0238">DNA-binding</keyword>
<dbReference type="CDD" id="cd05466">
    <property type="entry name" value="PBP2_LTTR_substrate"/>
    <property type="match status" value="1"/>
</dbReference>
<dbReference type="GO" id="GO:0003700">
    <property type="term" value="F:DNA-binding transcription factor activity"/>
    <property type="evidence" value="ECO:0007669"/>
    <property type="project" value="InterPro"/>
</dbReference>
<dbReference type="Pfam" id="PF00126">
    <property type="entry name" value="HTH_1"/>
    <property type="match status" value="1"/>
</dbReference>
<evidence type="ECO:0000259" key="5">
    <source>
        <dbReference type="PROSITE" id="PS50931"/>
    </source>
</evidence>
<comment type="similarity">
    <text evidence="1">Belongs to the LysR transcriptional regulatory family.</text>
</comment>
<dbReference type="Pfam" id="PF03466">
    <property type="entry name" value="LysR_substrate"/>
    <property type="match status" value="1"/>
</dbReference>
<accession>A0A2X1QDB9</accession>
<dbReference type="InterPro" id="IPR036390">
    <property type="entry name" value="WH_DNA-bd_sf"/>
</dbReference>
<sequence>MHHDASLNIRQLQVFEAVARLESYSRAQQELGISVSAISNAMSQLEGQLGFTLCQRGRGGFSLTEKGQQFLQQAIRVLSELNELERQSALLKGEHSGTLCISTLDSIETETALSLPVVLRSFSDKFPHVHIKLIIRTPAEQLNGVLNNHIDLAIGSYNSQVHNIISEPLYPRTALALLQRSAPDVLQPSAG</sequence>
<dbReference type="InterPro" id="IPR000847">
    <property type="entry name" value="LysR_HTH_N"/>
</dbReference>
<dbReference type="InterPro" id="IPR005119">
    <property type="entry name" value="LysR_subst-bd"/>
</dbReference>
<gene>
    <name evidence="6" type="primary">cbl_1</name>
    <name evidence="6" type="ORF">NCTC9601_01601</name>
</gene>